<sequence>MGPSTCLIGSVIRPFRNGSRDCRLITNTSTSPWPKAMRSQLKVLPCLGRRCNRAPPGENMNAPVKVICFDAPPFGHRAGAFAVRSGHRPLTAVAGRKVI</sequence>
<evidence type="ECO:0000313" key="1">
    <source>
        <dbReference type="EMBL" id="SOE66703.1"/>
    </source>
</evidence>
<comment type="caution">
    <text evidence="1">The sequence shown here is derived from an EMBL/GenBank/DDBJ whole genome shotgun (WGS) entry which is preliminary data.</text>
</comment>
<reference evidence="1 2" key="1">
    <citation type="submission" date="2017-09" db="EMBL/GenBank/DDBJ databases">
        <authorList>
            <person name="Varghese N."/>
            <person name="Submissions S."/>
        </authorList>
    </citation>
    <scope>NUCLEOTIDE SEQUENCE [LARGE SCALE GENOMIC DNA]</scope>
    <source>
        <strain evidence="1 2">OK806</strain>
    </source>
</reference>
<dbReference type="AlphaFoldDB" id="A0A7Z7N2I5"/>
<organism evidence="1 2">
    <name type="scientific">Caballeronia arationis</name>
    <dbReference type="NCBI Taxonomy" id="1777142"/>
    <lineage>
        <taxon>Bacteria</taxon>
        <taxon>Pseudomonadati</taxon>
        <taxon>Pseudomonadota</taxon>
        <taxon>Betaproteobacteria</taxon>
        <taxon>Burkholderiales</taxon>
        <taxon>Burkholderiaceae</taxon>
        <taxon>Caballeronia</taxon>
    </lineage>
</organism>
<evidence type="ECO:0000313" key="2">
    <source>
        <dbReference type="Proteomes" id="UP000219522"/>
    </source>
</evidence>
<accession>A0A7Z7N2I5</accession>
<dbReference type="EMBL" id="OCSU01000001">
    <property type="protein sequence ID" value="SOE66703.1"/>
    <property type="molecule type" value="Genomic_DNA"/>
</dbReference>
<dbReference type="Proteomes" id="UP000219522">
    <property type="component" value="Unassembled WGS sequence"/>
</dbReference>
<keyword evidence="2" id="KW-1185">Reference proteome</keyword>
<gene>
    <name evidence="1" type="ORF">SAMN05446927_3123</name>
</gene>
<protein>
    <submittedName>
        <fullName evidence="1">Uncharacterized protein</fullName>
    </submittedName>
</protein>
<proteinExistence type="predicted"/>
<name>A0A7Z7N2I5_9BURK</name>